<reference evidence="1 2" key="1">
    <citation type="submission" date="2018-06" db="EMBL/GenBank/DDBJ databases">
        <title>Flavobacterium tibetense sp. nov., isolated from a wetland YonghuCo on Tibetan Plateau.</title>
        <authorList>
            <person name="Xing P."/>
            <person name="Phurbu D."/>
            <person name="Lu H."/>
        </authorList>
    </citation>
    <scope>NUCLEOTIDE SEQUENCE [LARGE SCALE GENOMIC DNA]</scope>
    <source>
        <strain evidence="1 2">YH5</strain>
    </source>
</reference>
<evidence type="ECO:0000313" key="1">
    <source>
        <dbReference type="EMBL" id="RBA29486.1"/>
    </source>
</evidence>
<organism evidence="1 2">
    <name type="scientific">Flavobacterium tibetense</name>
    <dbReference type="NCBI Taxonomy" id="2233533"/>
    <lineage>
        <taxon>Bacteria</taxon>
        <taxon>Pseudomonadati</taxon>
        <taxon>Bacteroidota</taxon>
        <taxon>Flavobacteriia</taxon>
        <taxon>Flavobacteriales</taxon>
        <taxon>Flavobacteriaceae</taxon>
        <taxon>Flavobacterium</taxon>
    </lineage>
</organism>
<comment type="caution">
    <text evidence="1">The sequence shown here is derived from an EMBL/GenBank/DDBJ whole genome shotgun (WGS) entry which is preliminary data.</text>
</comment>
<dbReference type="Proteomes" id="UP000253319">
    <property type="component" value="Unassembled WGS sequence"/>
</dbReference>
<dbReference type="RefSeq" id="WP_113987968.1">
    <property type="nucleotide sequence ID" value="NZ_QLST01000002.1"/>
</dbReference>
<evidence type="ECO:0000313" key="2">
    <source>
        <dbReference type="Proteomes" id="UP000253319"/>
    </source>
</evidence>
<gene>
    <name evidence="1" type="ORF">DPN68_02240</name>
</gene>
<proteinExistence type="predicted"/>
<sequence>MSTQANSREKQLKAVYNAFYEYPKTMKEVDAETNVMRENICRYVSELRNENRIALVGYRKCKITGNSKVGTYTTNPDLFPQSNQLKMF</sequence>
<protein>
    <recommendedName>
        <fullName evidence="3">DNA-binding protein</fullName>
    </recommendedName>
</protein>
<keyword evidence="2" id="KW-1185">Reference proteome</keyword>
<accession>A0A365P4H0</accession>
<name>A0A365P4H0_9FLAO</name>
<evidence type="ECO:0008006" key="3">
    <source>
        <dbReference type="Google" id="ProtNLM"/>
    </source>
</evidence>
<dbReference type="OrthoDB" id="982995at2"/>
<dbReference type="EMBL" id="QLST01000002">
    <property type="protein sequence ID" value="RBA29486.1"/>
    <property type="molecule type" value="Genomic_DNA"/>
</dbReference>
<dbReference type="AlphaFoldDB" id="A0A365P4H0"/>